<dbReference type="RefSeq" id="WP_151537870.1">
    <property type="nucleotide sequence ID" value="NZ_WBMR01000001.1"/>
</dbReference>
<sequence>MRFRTMVEPPEPMRGLEVPAEVVEALGGGARPRVTITLNGHTWQSRIAIMRGRHLIGLSNANRKAAGVSVGEEVEVGVELDDDPPRLVEPEDLARALDTDPAARAAWDRLSHTHRRRHILAVDGAKKPQTRARRIDQILTDLR</sequence>
<dbReference type="AlphaFoldDB" id="A0A6L3WEJ8"/>
<comment type="caution">
    <text evidence="1">The sequence shown here is derived from an EMBL/GenBank/DDBJ whole genome shotgun (WGS) entry which is preliminary data.</text>
</comment>
<keyword evidence="2" id="KW-1185">Reference proteome</keyword>
<dbReference type="OrthoDB" id="2604865at2"/>
<protein>
    <submittedName>
        <fullName evidence="1">DUF1905 domain-containing protein</fullName>
    </submittedName>
</protein>
<dbReference type="Proteomes" id="UP000483004">
    <property type="component" value="Unassembled WGS sequence"/>
</dbReference>
<dbReference type="EMBL" id="WBMR01000001">
    <property type="protein sequence ID" value="KAB2390446.1"/>
    <property type="molecule type" value="Genomic_DNA"/>
</dbReference>
<evidence type="ECO:0000313" key="2">
    <source>
        <dbReference type="Proteomes" id="UP000483004"/>
    </source>
</evidence>
<dbReference type="Pfam" id="PF08922">
    <property type="entry name" value="DUF1905"/>
    <property type="match status" value="1"/>
</dbReference>
<name>A0A6L3WEJ8_9ACTN</name>
<dbReference type="SUPFAM" id="SSF141694">
    <property type="entry name" value="AF2212/PG0164-like"/>
    <property type="match status" value="1"/>
</dbReference>
<dbReference type="InterPro" id="IPR037079">
    <property type="entry name" value="AF2212/PG0164-like_sf"/>
</dbReference>
<proteinExistence type="predicted"/>
<evidence type="ECO:0000313" key="1">
    <source>
        <dbReference type="EMBL" id="KAB2390446.1"/>
    </source>
</evidence>
<organism evidence="1 2">
    <name type="scientific">Actinomadura montaniterrae</name>
    <dbReference type="NCBI Taxonomy" id="1803903"/>
    <lineage>
        <taxon>Bacteria</taxon>
        <taxon>Bacillati</taxon>
        <taxon>Actinomycetota</taxon>
        <taxon>Actinomycetes</taxon>
        <taxon>Streptosporangiales</taxon>
        <taxon>Thermomonosporaceae</taxon>
        <taxon>Actinomadura</taxon>
    </lineage>
</organism>
<dbReference type="Gene3D" id="2.40.30.100">
    <property type="entry name" value="AF2212/PG0164-like"/>
    <property type="match status" value="1"/>
</dbReference>
<reference evidence="1 2" key="1">
    <citation type="submission" date="2019-09" db="EMBL/GenBank/DDBJ databases">
        <title>Actinomadura physcomitrii sp. nov., a novel actinomycete isolated from moss [Physcomitrium sphaericum (Ludw) Fuernr].</title>
        <authorList>
            <person name="Liu C."/>
            <person name="Zhuang X."/>
        </authorList>
    </citation>
    <scope>NUCLEOTIDE SEQUENCE [LARGE SCALE GENOMIC DNA]</scope>
    <source>
        <strain evidence="1 2">CYP1-1B</strain>
    </source>
</reference>
<gene>
    <name evidence="1" type="ORF">F9B16_01025</name>
</gene>
<dbReference type="Pfam" id="PF13376">
    <property type="entry name" value="OmdA"/>
    <property type="match status" value="1"/>
</dbReference>
<accession>A0A6L3WEJ8</accession>
<dbReference type="InterPro" id="IPR015018">
    <property type="entry name" value="DUF1905"/>
</dbReference>